<dbReference type="Proteomes" id="UP001281003">
    <property type="component" value="Unassembled WGS sequence"/>
</dbReference>
<reference evidence="2" key="1">
    <citation type="journal article" date="2023" name="Mol. Phylogenet. Evol.">
        <title>Genome-scale phylogeny and comparative genomics of the fungal order Sordariales.</title>
        <authorList>
            <person name="Hensen N."/>
            <person name="Bonometti L."/>
            <person name="Westerberg I."/>
            <person name="Brannstrom I.O."/>
            <person name="Guillou S."/>
            <person name="Cros-Aarteil S."/>
            <person name="Calhoun S."/>
            <person name="Haridas S."/>
            <person name="Kuo A."/>
            <person name="Mondo S."/>
            <person name="Pangilinan J."/>
            <person name="Riley R."/>
            <person name="LaButti K."/>
            <person name="Andreopoulos B."/>
            <person name="Lipzen A."/>
            <person name="Chen C."/>
            <person name="Yan M."/>
            <person name="Daum C."/>
            <person name="Ng V."/>
            <person name="Clum A."/>
            <person name="Steindorff A."/>
            <person name="Ohm R.A."/>
            <person name="Martin F."/>
            <person name="Silar P."/>
            <person name="Natvig D.O."/>
            <person name="Lalanne C."/>
            <person name="Gautier V."/>
            <person name="Ament-Velasquez S.L."/>
            <person name="Kruys A."/>
            <person name="Hutchinson M.I."/>
            <person name="Powell A.J."/>
            <person name="Barry K."/>
            <person name="Miller A.N."/>
            <person name="Grigoriev I.V."/>
            <person name="Debuchy R."/>
            <person name="Gladieux P."/>
            <person name="Hiltunen Thoren M."/>
            <person name="Johannesson H."/>
        </authorList>
    </citation>
    <scope>NUCLEOTIDE SEQUENCE</scope>
    <source>
        <strain evidence="2">FGSC 1904</strain>
    </source>
</reference>
<proteinExistence type="predicted"/>
<feature type="region of interest" description="Disordered" evidence="1">
    <location>
        <begin position="714"/>
        <end position="735"/>
    </location>
</feature>
<accession>A0AAE0NVB4</accession>
<feature type="compositionally biased region" description="Acidic residues" evidence="1">
    <location>
        <begin position="865"/>
        <end position="890"/>
    </location>
</feature>
<protein>
    <recommendedName>
        <fullName evidence="4">NACHT domain-containing protein</fullName>
    </recommendedName>
</protein>
<reference evidence="2" key="2">
    <citation type="submission" date="2023-07" db="EMBL/GenBank/DDBJ databases">
        <authorList>
            <consortium name="Lawrence Berkeley National Laboratory"/>
            <person name="Haridas S."/>
            <person name="Hensen N."/>
            <person name="Bonometti L."/>
            <person name="Westerberg I."/>
            <person name="Brannstrom I.O."/>
            <person name="Guillou S."/>
            <person name="Cros-Aarteil S."/>
            <person name="Calhoun S."/>
            <person name="Kuo A."/>
            <person name="Mondo S."/>
            <person name="Pangilinan J."/>
            <person name="Riley R."/>
            <person name="LaButti K."/>
            <person name="Andreopoulos B."/>
            <person name="Lipzen A."/>
            <person name="Chen C."/>
            <person name="Yanf M."/>
            <person name="Daum C."/>
            <person name="Ng V."/>
            <person name="Clum A."/>
            <person name="Steindorff A."/>
            <person name="Ohm R."/>
            <person name="Martin F."/>
            <person name="Silar P."/>
            <person name="Natvig D."/>
            <person name="Lalanne C."/>
            <person name="Gautier V."/>
            <person name="Ament-velasquez S.L."/>
            <person name="Kruys A."/>
            <person name="Hutchinson M.I."/>
            <person name="Powell A.J."/>
            <person name="Barry K."/>
            <person name="Miller A.N."/>
            <person name="Grigoriev I.V."/>
            <person name="Debuchy R."/>
            <person name="Gladieux P."/>
            <person name="Thoren M.H."/>
            <person name="Johannesson H."/>
        </authorList>
    </citation>
    <scope>NUCLEOTIDE SEQUENCE</scope>
    <source>
        <strain evidence="2">FGSC 1904</strain>
    </source>
</reference>
<evidence type="ECO:0000313" key="3">
    <source>
        <dbReference type="Proteomes" id="UP001281003"/>
    </source>
</evidence>
<evidence type="ECO:0008006" key="4">
    <source>
        <dbReference type="Google" id="ProtNLM"/>
    </source>
</evidence>
<dbReference type="EMBL" id="JAUTDP010000016">
    <property type="protein sequence ID" value="KAK3388336.1"/>
    <property type="molecule type" value="Genomic_DNA"/>
</dbReference>
<dbReference type="PANTHER" id="PTHR10039">
    <property type="entry name" value="AMELOGENIN"/>
    <property type="match status" value="1"/>
</dbReference>
<organism evidence="2 3">
    <name type="scientific">Sordaria brevicollis</name>
    <dbReference type="NCBI Taxonomy" id="83679"/>
    <lineage>
        <taxon>Eukaryota</taxon>
        <taxon>Fungi</taxon>
        <taxon>Dikarya</taxon>
        <taxon>Ascomycota</taxon>
        <taxon>Pezizomycotina</taxon>
        <taxon>Sordariomycetes</taxon>
        <taxon>Sordariomycetidae</taxon>
        <taxon>Sordariales</taxon>
        <taxon>Sordariaceae</taxon>
        <taxon>Sordaria</taxon>
    </lineage>
</organism>
<name>A0AAE0NVB4_SORBR</name>
<evidence type="ECO:0000313" key="2">
    <source>
        <dbReference type="EMBL" id="KAK3388336.1"/>
    </source>
</evidence>
<evidence type="ECO:0000256" key="1">
    <source>
        <dbReference type="SAM" id="MobiDB-lite"/>
    </source>
</evidence>
<sequence length="905" mass="104235">MDPLETELAIFMALQLNYDAIWSVPTIIKENPPFWKLLRRLCVLLEVHLDKTSTLFKSDLVGNDIAKLAAECLQASWNYLTDLYYDLPHQETDGLVHGSPSSSLLDTMFLLPFWLLMVEKEDPIGICLWMPHPERELKDLRTALDLLSSLISAFATRADFPSLRPANIVVKYHNSTQYHQTRNNLRMSVITTYQPREQQKAFQKQSPPCYPGTFKWALQTGDKDPRSVLSSGQTLIDWIGSDDYRQNICWISGGPGSGKSAFISYIRARAARDTHLFEGHPDHAARNAAAGLGKPIFIWFSFECYDRTTDRVSLQRQEFYMIQSILLHLYKRFSATIDRIFAEVYAKLLMQRDPDYIKAGMSTMKFRILEDTLLAFLSDNALIRPRIFILLDGPIGFSRRKTTFLATGEANSTPLIFKLKGIRNVKVLVASRPGGMFHAWGRSFHGLYEKEDQFPTLRMEDCTGEDLEIICHRHLRTKGVLLPLRRPVAEGIAKASQGCFTLIELGLCDMFREPEDTEPDNLPDWLRFIPRMHTYFESLYDDWARLPTIPSGAKYPYVEMRRMDTLSKYLRHMVAFSRYDMSRARCQRPLSLLQLTLAIDFYRNLFPPSEPLTQFQRYQLLTACDQVALTIKRDLYPIVVLKEMDDGEKPQGVEKPFVNRRNNTNLSSLGAKQEHEALIRAASAKVMFQHSYMEDYMETCHSWRYLLRLGKMEESKPRQSAAETQTTTTDKNIKGLPLLNGGWKAKEEVINPDQGECITHLLRASLFEHALLMPERLLEECEEWLEPGNNVSPGMMKPGIIMTRSRRAASVRDPTTPWVMPGPYCPFREHLRFLESLPRVEGGWEGEMLDWEFWPSTFVKQIKIEEEEEEETDWEAYSEGWETDDDDGYGDGDGGRRGGKRVRLV</sequence>
<gene>
    <name evidence="2" type="ORF">B0T20DRAFT_448559</name>
</gene>
<keyword evidence="3" id="KW-1185">Reference proteome</keyword>
<dbReference type="PANTHER" id="PTHR10039:SF5">
    <property type="entry name" value="NACHT DOMAIN-CONTAINING PROTEIN"/>
    <property type="match status" value="1"/>
</dbReference>
<feature type="region of interest" description="Disordered" evidence="1">
    <location>
        <begin position="865"/>
        <end position="905"/>
    </location>
</feature>
<feature type="compositionally biased region" description="Polar residues" evidence="1">
    <location>
        <begin position="721"/>
        <end position="730"/>
    </location>
</feature>
<dbReference type="AlphaFoldDB" id="A0AAE0NVB4"/>
<comment type="caution">
    <text evidence="2">The sequence shown here is derived from an EMBL/GenBank/DDBJ whole genome shotgun (WGS) entry which is preliminary data.</text>
</comment>